<dbReference type="VEuPathDB" id="VectorBase:LDEU012201"/>
<gene>
    <name evidence="1" type="ORF">B4U80_14363</name>
</gene>
<dbReference type="Pfam" id="PF13561">
    <property type="entry name" value="adh_short_C2"/>
    <property type="match status" value="1"/>
</dbReference>
<dbReference type="InterPro" id="IPR036291">
    <property type="entry name" value="NAD(P)-bd_dom_sf"/>
</dbReference>
<dbReference type="OrthoDB" id="6511868at2759"/>
<reference evidence="1 2" key="1">
    <citation type="journal article" date="2018" name="Gigascience">
        <title>Genomes of trombidid mites reveal novel predicted allergens and laterally-transferred genes associated with secondary metabolism.</title>
        <authorList>
            <person name="Dong X."/>
            <person name="Chaisiri K."/>
            <person name="Xia D."/>
            <person name="Armstrong S.D."/>
            <person name="Fang Y."/>
            <person name="Donnelly M.J."/>
            <person name="Kadowaki T."/>
            <person name="McGarry J.W."/>
            <person name="Darby A.C."/>
            <person name="Makepeace B.L."/>
        </authorList>
    </citation>
    <scope>NUCLEOTIDE SEQUENCE [LARGE SCALE GENOMIC DNA]</scope>
    <source>
        <strain evidence="1">UoL-UT</strain>
    </source>
</reference>
<organism evidence="1 2">
    <name type="scientific">Leptotrombidium deliense</name>
    <dbReference type="NCBI Taxonomy" id="299467"/>
    <lineage>
        <taxon>Eukaryota</taxon>
        <taxon>Metazoa</taxon>
        <taxon>Ecdysozoa</taxon>
        <taxon>Arthropoda</taxon>
        <taxon>Chelicerata</taxon>
        <taxon>Arachnida</taxon>
        <taxon>Acari</taxon>
        <taxon>Acariformes</taxon>
        <taxon>Trombidiformes</taxon>
        <taxon>Prostigmata</taxon>
        <taxon>Anystina</taxon>
        <taxon>Parasitengona</taxon>
        <taxon>Trombiculoidea</taxon>
        <taxon>Trombiculidae</taxon>
        <taxon>Leptotrombidium</taxon>
    </lineage>
</organism>
<dbReference type="Proteomes" id="UP000288716">
    <property type="component" value="Unassembled WGS sequence"/>
</dbReference>
<dbReference type="AlphaFoldDB" id="A0A443RXS0"/>
<evidence type="ECO:0000313" key="1">
    <source>
        <dbReference type="EMBL" id="RWS19839.1"/>
    </source>
</evidence>
<comment type="caution">
    <text evidence="1">The sequence shown here is derived from an EMBL/GenBank/DDBJ whole genome shotgun (WGS) entry which is preliminary data.</text>
</comment>
<dbReference type="InterPro" id="IPR002347">
    <property type="entry name" value="SDR_fam"/>
</dbReference>
<accession>A0A443RXS0</accession>
<name>A0A443RXS0_9ACAR</name>
<dbReference type="Gene3D" id="3.40.50.720">
    <property type="entry name" value="NAD(P)-binding Rossmann-like Domain"/>
    <property type="match status" value="1"/>
</dbReference>
<dbReference type="SUPFAM" id="SSF51735">
    <property type="entry name" value="NAD(P)-binding Rossmann-fold domains"/>
    <property type="match status" value="1"/>
</dbReference>
<proteinExistence type="predicted"/>
<keyword evidence="2" id="KW-1185">Reference proteome</keyword>
<protein>
    <submittedName>
        <fullName evidence="1">Uncharacterized protein</fullName>
    </submittedName>
</protein>
<dbReference type="EMBL" id="NCKV01022341">
    <property type="protein sequence ID" value="RWS19839.1"/>
    <property type="molecule type" value="Genomic_DNA"/>
</dbReference>
<evidence type="ECO:0000313" key="2">
    <source>
        <dbReference type="Proteomes" id="UP000288716"/>
    </source>
</evidence>
<sequence>MEDLKKQPLKHQGTPEDVSHCVLFLASPKSAFITGACLQTDETFAMIIDYCHAFALPFSASD</sequence>